<comment type="subcellular location">
    <subcellularLocation>
        <location evidence="1">Membrane</location>
        <topology evidence="1">Multi-pass membrane protein</topology>
    </subcellularLocation>
</comment>
<sequence length="168" mass="18867">MRQFCNFLSLSRVGLAVFFCCETVYFRLLAILGGMASDILDGYLARRYKATSRLGSILDPATDKFFVFVCVAMLYWEGSLSLAHLVLIFSRDLFLVLFAVYLSSVRGWKGYDCSALACGKIFTFAQFAILLGATAGMSIPATWLTPLIILGLLYFLERIIDYKKRCLD</sequence>
<evidence type="ECO:0000256" key="6">
    <source>
        <dbReference type="ARBA" id="ARBA00022516"/>
    </source>
</evidence>
<evidence type="ECO:0000256" key="3">
    <source>
        <dbReference type="ARBA" id="ARBA00010441"/>
    </source>
</evidence>
<dbReference type="EC" id="2.7.8.5" evidence="4"/>
<evidence type="ECO:0000256" key="5">
    <source>
        <dbReference type="ARBA" id="ARBA00014944"/>
    </source>
</evidence>
<evidence type="ECO:0000256" key="9">
    <source>
        <dbReference type="ARBA" id="ARBA00022989"/>
    </source>
</evidence>
<evidence type="ECO:0000313" key="18">
    <source>
        <dbReference type="Proteomes" id="UP000016064"/>
    </source>
</evidence>
<accession>A0ABN0N0C3</accession>
<feature type="transmembrane region" description="Helical" evidence="16">
    <location>
        <begin position="139"/>
        <end position="156"/>
    </location>
</feature>
<dbReference type="PANTHER" id="PTHR14269">
    <property type="entry name" value="CDP-DIACYLGLYCEROL--GLYCEROL-3-PHOSPHATE 3-PHOSPHATIDYLTRANSFERASE-RELATED"/>
    <property type="match status" value="1"/>
</dbReference>
<evidence type="ECO:0000256" key="12">
    <source>
        <dbReference type="ARBA" id="ARBA00023209"/>
    </source>
</evidence>
<feature type="transmembrane region" description="Helical" evidence="16">
    <location>
        <begin position="82"/>
        <end position="102"/>
    </location>
</feature>
<comment type="catalytic activity">
    <reaction evidence="14">
        <text>a CDP-1,2-diacyl-sn-glycerol + sn-glycerol 3-phosphate = a 1,2-diacyl-sn-glycero-3-phospho-(1'-sn-glycero-3'-phosphate) + CMP + H(+)</text>
        <dbReference type="Rhea" id="RHEA:12593"/>
        <dbReference type="ChEBI" id="CHEBI:15378"/>
        <dbReference type="ChEBI" id="CHEBI:57597"/>
        <dbReference type="ChEBI" id="CHEBI:58332"/>
        <dbReference type="ChEBI" id="CHEBI:60110"/>
        <dbReference type="ChEBI" id="CHEBI:60377"/>
        <dbReference type="EC" id="2.7.8.5"/>
    </reaction>
</comment>
<evidence type="ECO:0000256" key="10">
    <source>
        <dbReference type="ARBA" id="ARBA00023098"/>
    </source>
</evidence>
<dbReference type="Pfam" id="PF01066">
    <property type="entry name" value="CDP-OH_P_transf"/>
    <property type="match status" value="1"/>
</dbReference>
<dbReference type="InterPro" id="IPR048254">
    <property type="entry name" value="CDP_ALCOHOL_P_TRANSF_CS"/>
</dbReference>
<dbReference type="Gene3D" id="1.20.120.1760">
    <property type="match status" value="1"/>
</dbReference>
<keyword evidence="8 16" id="KW-0812">Transmembrane</keyword>
<dbReference type="PANTHER" id="PTHR14269:SF11">
    <property type="entry name" value="CDP-DIACYLGLYCEROL--GLYCEROL-3-PHOSPHATE 3-PHOSPHATIDYLTRANSFERASE"/>
    <property type="match status" value="1"/>
</dbReference>
<dbReference type="PROSITE" id="PS00379">
    <property type="entry name" value="CDP_ALCOHOL_P_TRANSF"/>
    <property type="match status" value="1"/>
</dbReference>
<comment type="similarity">
    <text evidence="3 15">Belongs to the CDP-alcohol phosphatidyltransferase class-I family.</text>
</comment>
<evidence type="ECO:0000256" key="16">
    <source>
        <dbReference type="SAM" id="Phobius"/>
    </source>
</evidence>
<dbReference type="EMBL" id="APJW01000001">
    <property type="protein sequence ID" value="EQM63052.1"/>
    <property type="molecule type" value="Genomic_DNA"/>
</dbReference>
<evidence type="ECO:0000256" key="13">
    <source>
        <dbReference type="ARBA" id="ARBA00023264"/>
    </source>
</evidence>
<organism evidence="17 18">
    <name type="scientific">Chlamydia ibidis 10-1398/6</name>
    <dbReference type="NCBI Taxonomy" id="1046581"/>
    <lineage>
        <taxon>Bacteria</taxon>
        <taxon>Pseudomonadati</taxon>
        <taxon>Chlamydiota</taxon>
        <taxon>Chlamydiia</taxon>
        <taxon>Chlamydiales</taxon>
        <taxon>Chlamydiaceae</taxon>
        <taxon>Chlamydia/Chlamydophila group</taxon>
        <taxon>Chlamydia</taxon>
    </lineage>
</organism>
<dbReference type="RefSeq" id="WP_020370843.1">
    <property type="nucleotide sequence ID" value="NZ_APJW01000001.1"/>
</dbReference>
<reference evidence="17 18" key="1">
    <citation type="submission" date="2013-07" db="EMBL/GenBank/DDBJ databases">
        <title>Isolation of a new Chlamydia species from the feral Sacred Ibis (Threskiornis aethiopicus): Chlamydia ibidis.</title>
        <authorList>
            <person name="Vorimore F."/>
            <person name="Hsia R.-C."/>
            <person name="Huot-Creasy H."/>
            <person name="Bastian S."/>
            <person name="Deruyter L."/>
            <person name="Passet A."/>
            <person name="Sachse K."/>
            <person name="Bavoil P."/>
            <person name="Myers G."/>
            <person name="Laroucau K."/>
        </authorList>
    </citation>
    <scope>NUCLEOTIDE SEQUENCE [LARGE SCALE GENOMIC DNA]</scope>
    <source>
        <strain evidence="17 18">10-1398/6</strain>
    </source>
</reference>
<dbReference type="Proteomes" id="UP000016064">
    <property type="component" value="Unassembled WGS sequence"/>
</dbReference>
<keyword evidence="9 16" id="KW-1133">Transmembrane helix</keyword>
<protein>
    <recommendedName>
        <fullName evidence="5">CDP-diacylglycerol--glycerol-3-phosphate 3-phosphatidyltransferase</fullName>
        <ecNumber evidence="4">2.7.8.5</ecNumber>
    </recommendedName>
</protein>
<dbReference type="InterPro" id="IPR043130">
    <property type="entry name" value="CDP-OH_PTrfase_TM_dom"/>
</dbReference>
<dbReference type="PIRSF" id="PIRSF000847">
    <property type="entry name" value="Phos_ph_gly_syn"/>
    <property type="match status" value="1"/>
</dbReference>
<keyword evidence="11 16" id="KW-0472">Membrane</keyword>
<dbReference type="InterPro" id="IPR050324">
    <property type="entry name" value="CDP-alcohol_PTase-I"/>
</dbReference>
<evidence type="ECO:0000256" key="11">
    <source>
        <dbReference type="ARBA" id="ARBA00023136"/>
    </source>
</evidence>
<evidence type="ECO:0000256" key="7">
    <source>
        <dbReference type="ARBA" id="ARBA00022679"/>
    </source>
</evidence>
<proteinExistence type="inferred from homology"/>
<keyword evidence="10" id="KW-0443">Lipid metabolism</keyword>
<dbReference type="InterPro" id="IPR000462">
    <property type="entry name" value="CDP-OH_P_trans"/>
</dbReference>
<keyword evidence="13" id="KW-1208">Phospholipid metabolism</keyword>
<comment type="caution">
    <text evidence="17">The sequence shown here is derived from an EMBL/GenBank/DDBJ whole genome shotgun (WGS) entry which is preliminary data.</text>
</comment>
<keyword evidence="12" id="KW-0594">Phospholipid biosynthesis</keyword>
<comment type="pathway">
    <text evidence="2">Phospholipid metabolism; phosphatidylglycerol biosynthesis; phosphatidylglycerol from CDP-diacylglycerol: step 1/2.</text>
</comment>
<keyword evidence="7 15" id="KW-0808">Transferase</keyword>
<keyword evidence="18" id="KW-1185">Reference proteome</keyword>
<evidence type="ECO:0000313" key="17">
    <source>
        <dbReference type="EMBL" id="EQM63052.1"/>
    </source>
</evidence>
<evidence type="ECO:0000256" key="15">
    <source>
        <dbReference type="RuleBase" id="RU003750"/>
    </source>
</evidence>
<dbReference type="InterPro" id="IPR004570">
    <property type="entry name" value="Phosphatidylglycerol_P_synth"/>
</dbReference>
<evidence type="ECO:0000256" key="2">
    <source>
        <dbReference type="ARBA" id="ARBA00005042"/>
    </source>
</evidence>
<gene>
    <name evidence="17" type="ORF">H359_0199</name>
</gene>
<name>A0ABN0N0C3_9CHLA</name>
<evidence type="ECO:0000256" key="1">
    <source>
        <dbReference type="ARBA" id="ARBA00004141"/>
    </source>
</evidence>
<keyword evidence="6" id="KW-0444">Lipid biosynthesis</keyword>
<feature type="transmembrane region" description="Helical" evidence="16">
    <location>
        <begin position="114"/>
        <end position="133"/>
    </location>
</feature>
<evidence type="ECO:0000256" key="14">
    <source>
        <dbReference type="ARBA" id="ARBA00048586"/>
    </source>
</evidence>
<evidence type="ECO:0000256" key="8">
    <source>
        <dbReference type="ARBA" id="ARBA00022692"/>
    </source>
</evidence>
<evidence type="ECO:0000256" key="4">
    <source>
        <dbReference type="ARBA" id="ARBA00013170"/>
    </source>
</evidence>